<dbReference type="Proteomes" id="UP000199263">
    <property type="component" value="Unassembled WGS sequence"/>
</dbReference>
<dbReference type="RefSeq" id="WP_090088523.1">
    <property type="nucleotide sequence ID" value="NZ_FOMG01000002.1"/>
</dbReference>
<name>A0A1I1IB79_9CLOT</name>
<gene>
    <name evidence="1" type="ORF">SAMN05421842_102218</name>
</gene>
<reference evidence="1 2" key="1">
    <citation type="submission" date="2016-10" db="EMBL/GenBank/DDBJ databases">
        <authorList>
            <person name="de Groot N.N."/>
        </authorList>
    </citation>
    <scope>NUCLEOTIDE SEQUENCE [LARGE SCALE GENOMIC DNA]</scope>
    <source>
        <strain evidence="1 2">DSM 12992</strain>
    </source>
</reference>
<dbReference type="EMBL" id="FOMG01000002">
    <property type="protein sequence ID" value="SFC33526.1"/>
    <property type="molecule type" value="Genomic_DNA"/>
</dbReference>
<dbReference type="OrthoDB" id="1930532at2"/>
<sequence length="99" mass="12102">MRNEMKYMRILNALCDYYGISEQGLIKLLEFRENRYLLLLLLKNYSCLERENAMKILKVKTCKSVNNNLRYAEEKLLINRNFRQKYFEIQENIDKIEKI</sequence>
<keyword evidence="2" id="KW-1185">Reference proteome</keyword>
<dbReference type="STRING" id="119641.SAMN05421842_102218"/>
<dbReference type="AlphaFoldDB" id="A0A1I1IB79"/>
<evidence type="ECO:0000313" key="1">
    <source>
        <dbReference type="EMBL" id="SFC33526.1"/>
    </source>
</evidence>
<proteinExistence type="predicted"/>
<protein>
    <recommendedName>
        <fullName evidence="3">Ribose 5-phosphate isomerase</fullName>
    </recommendedName>
</protein>
<accession>A0A1I1IB79</accession>
<evidence type="ECO:0000313" key="2">
    <source>
        <dbReference type="Proteomes" id="UP000199263"/>
    </source>
</evidence>
<organism evidence="1 2">
    <name type="scientific">Clostridium uliginosum</name>
    <dbReference type="NCBI Taxonomy" id="119641"/>
    <lineage>
        <taxon>Bacteria</taxon>
        <taxon>Bacillati</taxon>
        <taxon>Bacillota</taxon>
        <taxon>Clostridia</taxon>
        <taxon>Eubacteriales</taxon>
        <taxon>Clostridiaceae</taxon>
        <taxon>Clostridium</taxon>
    </lineage>
</organism>
<evidence type="ECO:0008006" key="3">
    <source>
        <dbReference type="Google" id="ProtNLM"/>
    </source>
</evidence>